<dbReference type="InterPro" id="IPR036104">
    <property type="entry name" value="BFN_sf"/>
</dbReference>
<dbReference type="InterPro" id="IPR003729">
    <property type="entry name" value="Bi_nuclease_dom"/>
</dbReference>
<dbReference type="Gene3D" id="3.10.690.10">
    <property type="entry name" value="Bifunctional nuclease domain"/>
    <property type="match status" value="1"/>
</dbReference>
<accession>A0A518EXC0</accession>
<dbReference type="RefSeq" id="WP_145201919.1">
    <property type="nucleotide sequence ID" value="NZ_CP036434.1"/>
</dbReference>
<evidence type="ECO:0000259" key="2">
    <source>
        <dbReference type="PROSITE" id="PS51658"/>
    </source>
</evidence>
<dbReference type="Pfam" id="PF02577">
    <property type="entry name" value="BFN_dom"/>
    <property type="match status" value="1"/>
</dbReference>
<protein>
    <recommendedName>
        <fullName evidence="2">BFN domain-containing protein</fullName>
    </recommendedName>
</protein>
<dbReference type="OrthoDB" id="9788698at2"/>
<feature type="compositionally biased region" description="Acidic residues" evidence="1">
    <location>
        <begin position="165"/>
        <end position="198"/>
    </location>
</feature>
<organism evidence="3 4">
    <name type="scientific">Saltatorellus ferox</name>
    <dbReference type="NCBI Taxonomy" id="2528018"/>
    <lineage>
        <taxon>Bacteria</taxon>
        <taxon>Pseudomonadati</taxon>
        <taxon>Planctomycetota</taxon>
        <taxon>Planctomycetia</taxon>
        <taxon>Planctomycetia incertae sedis</taxon>
        <taxon>Saltatorellus</taxon>
    </lineage>
</organism>
<dbReference type="EMBL" id="CP036434">
    <property type="protein sequence ID" value="QDV08735.1"/>
    <property type="molecule type" value="Genomic_DNA"/>
</dbReference>
<proteinExistence type="predicted"/>
<feature type="region of interest" description="Disordered" evidence="1">
    <location>
        <begin position="155"/>
        <end position="198"/>
    </location>
</feature>
<dbReference type="GO" id="GO:0004518">
    <property type="term" value="F:nuclease activity"/>
    <property type="evidence" value="ECO:0007669"/>
    <property type="project" value="InterPro"/>
</dbReference>
<evidence type="ECO:0000313" key="4">
    <source>
        <dbReference type="Proteomes" id="UP000320390"/>
    </source>
</evidence>
<dbReference type="Proteomes" id="UP000320390">
    <property type="component" value="Chromosome"/>
</dbReference>
<feature type="domain" description="BFN" evidence="2">
    <location>
        <begin position="18"/>
        <end position="160"/>
    </location>
</feature>
<reference evidence="3 4" key="1">
    <citation type="submission" date="2019-02" db="EMBL/GenBank/DDBJ databases">
        <title>Deep-cultivation of Planctomycetes and their phenomic and genomic characterization uncovers novel biology.</title>
        <authorList>
            <person name="Wiegand S."/>
            <person name="Jogler M."/>
            <person name="Boedeker C."/>
            <person name="Pinto D."/>
            <person name="Vollmers J."/>
            <person name="Rivas-Marin E."/>
            <person name="Kohn T."/>
            <person name="Peeters S.H."/>
            <person name="Heuer A."/>
            <person name="Rast P."/>
            <person name="Oberbeckmann S."/>
            <person name="Bunk B."/>
            <person name="Jeske O."/>
            <person name="Meyerdierks A."/>
            <person name="Storesund J.E."/>
            <person name="Kallscheuer N."/>
            <person name="Luecker S."/>
            <person name="Lage O.M."/>
            <person name="Pohl T."/>
            <person name="Merkel B.J."/>
            <person name="Hornburger P."/>
            <person name="Mueller R.-W."/>
            <person name="Bruemmer F."/>
            <person name="Labrenz M."/>
            <person name="Spormann A.M."/>
            <person name="Op den Camp H."/>
            <person name="Overmann J."/>
            <person name="Amann R."/>
            <person name="Jetten M.S.M."/>
            <person name="Mascher T."/>
            <person name="Medema M.H."/>
            <person name="Devos D.P."/>
            <person name="Kaster A.-K."/>
            <person name="Ovreas L."/>
            <person name="Rohde M."/>
            <person name="Galperin M.Y."/>
            <person name="Jogler C."/>
        </authorList>
    </citation>
    <scope>NUCLEOTIDE SEQUENCE [LARGE SCALE GENOMIC DNA]</scope>
    <source>
        <strain evidence="3 4">Poly30</strain>
    </source>
</reference>
<dbReference type="PANTHER" id="PTHR15160:SF1">
    <property type="entry name" value="VON HIPPEL-LINDAU DISEASE TUMOR SUPPRESSOR"/>
    <property type="match status" value="1"/>
</dbReference>
<dbReference type="SUPFAM" id="SSF103256">
    <property type="entry name" value="Hypothetical protein TM0160"/>
    <property type="match status" value="1"/>
</dbReference>
<dbReference type="PROSITE" id="PS51658">
    <property type="entry name" value="BFN"/>
    <property type="match status" value="1"/>
</dbReference>
<keyword evidence="4" id="KW-1185">Reference proteome</keyword>
<dbReference type="AlphaFoldDB" id="A0A518EXC0"/>
<sequence>MPTSDPSFPEGSHPNPTLIPLRLVRVVLRERSDQQWIFLEENDPEKLGQQRGFPIVIGTGEAAEIHRLVTGVTPQRPLTHQLTVSAIKALGSQVLGVDIVDLQSNTFYAQLRLAVPGTDGSLEQEVLVDARPSDALAIALRAGAPIRVAESVLEEVRSDKSQDLMPDEDPDEDPDGEQDVFGLEGDDSESEDDSDLAE</sequence>
<gene>
    <name evidence="3" type="ORF">Poly30_42880</name>
</gene>
<evidence type="ECO:0000313" key="3">
    <source>
        <dbReference type="EMBL" id="QDV08735.1"/>
    </source>
</evidence>
<evidence type="ECO:0000256" key="1">
    <source>
        <dbReference type="SAM" id="MobiDB-lite"/>
    </source>
</evidence>
<name>A0A518EXC0_9BACT</name>
<dbReference type="PANTHER" id="PTHR15160">
    <property type="entry name" value="VON HIPPEL-LINDAU PROTEIN"/>
    <property type="match status" value="1"/>
</dbReference>